<dbReference type="GO" id="GO:0004065">
    <property type="term" value="F:arylsulfatase activity"/>
    <property type="evidence" value="ECO:0007669"/>
    <property type="project" value="UniProtKB-EC"/>
</dbReference>
<evidence type="ECO:0000313" key="7">
    <source>
        <dbReference type="EMBL" id="QDT36668.1"/>
    </source>
</evidence>
<dbReference type="OrthoDB" id="9783154at2"/>
<gene>
    <name evidence="7" type="primary">atsA_11</name>
    <name evidence="7" type="ORF">Pan189_10300</name>
</gene>
<keyword evidence="2" id="KW-0479">Metal-binding</keyword>
<dbReference type="InterPro" id="IPR050738">
    <property type="entry name" value="Sulfatase"/>
</dbReference>
<dbReference type="Proteomes" id="UP000317318">
    <property type="component" value="Chromosome"/>
</dbReference>
<dbReference type="Gene3D" id="3.40.720.10">
    <property type="entry name" value="Alkaline Phosphatase, subunit A"/>
    <property type="match status" value="1"/>
</dbReference>
<keyword evidence="4" id="KW-0106">Calcium</keyword>
<dbReference type="Gene3D" id="3.30.1120.10">
    <property type="match status" value="1"/>
</dbReference>
<dbReference type="InterPro" id="IPR024607">
    <property type="entry name" value="Sulfatase_CS"/>
</dbReference>
<keyword evidence="5" id="KW-0732">Signal</keyword>
<dbReference type="EC" id="3.1.6.1" evidence="7"/>
<dbReference type="InterPro" id="IPR000917">
    <property type="entry name" value="Sulfatase_N"/>
</dbReference>
<dbReference type="EMBL" id="CP036268">
    <property type="protein sequence ID" value="QDT36668.1"/>
    <property type="molecule type" value="Genomic_DNA"/>
</dbReference>
<dbReference type="PROSITE" id="PS00149">
    <property type="entry name" value="SULFATASE_2"/>
    <property type="match status" value="1"/>
</dbReference>
<protein>
    <submittedName>
        <fullName evidence="7">Arylsulfatase</fullName>
        <ecNumber evidence="7">3.1.6.1</ecNumber>
    </submittedName>
</protein>
<feature type="signal peptide" evidence="5">
    <location>
        <begin position="1"/>
        <end position="24"/>
    </location>
</feature>
<dbReference type="Pfam" id="PF00884">
    <property type="entry name" value="Sulfatase"/>
    <property type="match status" value="1"/>
</dbReference>
<evidence type="ECO:0000256" key="2">
    <source>
        <dbReference type="ARBA" id="ARBA00022723"/>
    </source>
</evidence>
<evidence type="ECO:0000313" key="8">
    <source>
        <dbReference type="Proteomes" id="UP000317318"/>
    </source>
</evidence>
<keyword evidence="3 7" id="KW-0378">Hydrolase</keyword>
<reference evidence="7 8" key="1">
    <citation type="submission" date="2019-02" db="EMBL/GenBank/DDBJ databases">
        <title>Deep-cultivation of Planctomycetes and their phenomic and genomic characterization uncovers novel biology.</title>
        <authorList>
            <person name="Wiegand S."/>
            <person name="Jogler M."/>
            <person name="Boedeker C."/>
            <person name="Pinto D."/>
            <person name="Vollmers J."/>
            <person name="Rivas-Marin E."/>
            <person name="Kohn T."/>
            <person name="Peeters S.H."/>
            <person name="Heuer A."/>
            <person name="Rast P."/>
            <person name="Oberbeckmann S."/>
            <person name="Bunk B."/>
            <person name="Jeske O."/>
            <person name="Meyerdierks A."/>
            <person name="Storesund J.E."/>
            <person name="Kallscheuer N."/>
            <person name="Luecker S."/>
            <person name="Lage O.M."/>
            <person name="Pohl T."/>
            <person name="Merkel B.J."/>
            <person name="Hornburger P."/>
            <person name="Mueller R.-W."/>
            <person name="Bruemmer F."/>
            <person name="Labrenz M."/>
            <person name="Spormann A.M."/>
            <person name="Op den Camp H."/>
            <person name="Overmann J."/>
            <person name="Amann R."/>
            <person name="Jetten M.S.M."/>
            <person name="Mascher T."/>
            <person name="Medema M.H."/>
            <person name="Devos D.P."/>
            <person name="Kaster A.-K."/>
            <person name="Ovreas L."/>
            <person name="Rohde M."/>
            <person name="Galperin M.Y."/>
            <person name="Jogler C."/>
        </authorList>
    </citation>
    <scope>NUCLEOTIDE SEQUENCE [LARGE SCALE GENOMIC DNA]</scope>
    <source>
        <strain evidence="7 8">Pan189</strain>
    </source>
</reference>
<evidence type="ECO:0000259" key="6">
    <source>
        <dbReference type="Pfam" id="PF00884"/>
    </source>
</evidence>
<accession>A0A517QYJ9</accession>
<dbReference type="PANTHER" id="PTHR42693:SF53">
    <property type="entry name" value="ENDO-4-O-SULFATASE"/>
    <property type="match status" value="1"/>
</dbReference>
<dbReference type="GO" id="GO:0046872">
    <property type="term" value="F:metal ion binding"/>
    <property type="evidence" value="ECO:0007669"/>
    <property type="project" value="UniProtKB-KW"/>
</dbReference>
<feature type="chain" id="PRO_5021895414" evidence="5">
    <location>
        <begin position="25"/>
        <end position="508"/>
    </location>
</feature>
<comment type="similarity">
    <text evidence="1">Belongs to the sulfatase family.</text>
</comment>
<evidence type="ECO:0000256" key="5">
    <source>
        <dbReference type="SAM" id="SignalP"/>
    </source>
</evidence>
<proteinExistence type="inferred from homology"/>
<name>A0A517QYJ9_9PLAN</name>
<dbReference type="SUPFAM" id="SSF53649">
    <property type="entry name" value="Alkaline phosphatase-like"/>
    <property type="match status" value="1"/>
</dbReference>
<evidence type="ECO:0000256" key="3">
    <source>
        <dbReference type="ARBA" id="ARBA00022801"/>
    </source>
</evidence>
<dbReference type="AlphaFoldDB" id="A0A517QYJ9"/>
<dbReference type="FunFam" id="3.40.720.10:FF:000047">
    <property type="entry name" value="Arylsulfatase"/>
    <property type="match status" value="1"/>
</dbReference>
<dbReference type="KEGG" id="svp:Pan189_10300"/>
<dbReference type="CDD" id="cd16025">
    <property type="entry name" value="PAS_like"/>
    <property type="match status" value="1"/>
</dbReference>
<dbReference type="PANTHER" id="PTHR42693">
    <property type="entry name" value="ARYLSULFATASE FAMILY MEMBER"/>
    <property type="match status" value="1"/>
</dbReference>
<dbReference type="RefSeq" id="WP_145362855.1">
    <property type="nucleotide sequence ID" value="NZ_CP036268.1"/>
</dbReference>
<evidence type="ECO:0000256" key="1">
    <source>
        <dbReference type="ARBA" id="ARBA00008779"/>
    </source>
</evidence>
<organism evidence="7 8">
    <name type="scientific">Stratiformator vulcanicus</name>
    <dbReference type="NCBI Taxonomy" id="2527980"/>
    <lineage>
        <taxon>Bacteria</taxon>
        <taxon>Pseudomonadati</taxon>
        <taxon>Planctomycetota</taxon>
        <taxon>Planctomycetia</taxon>
        <taxon>Planctomycetales</taxon>
        <taxon>Planctomycetaceae</taxon>
        <taxon>Stratiformator</taxon>
    </lineage>
</organism>
<sequence precursor="true">MNRSLQYLSAAVMFLPGMLTNAAAADDRPNVIYIMADDLGYADLGCYGSEIETPVLDQLAAEGLRLRQFYNTAKCHSSRVCLLTGLYCGQAGDEAMNRGVTIAEVARQAGYSTQMSGKWHLRKQPTDRGFDRYYGHLSGATNFFTGDDTFRLNGKKWDDFGPDYYTTDAITDYALTFLDQARQEEKPYLLYVAYNAPHYPLQAPEEDVKKYRGRYSVGWDRIRADRHQRQVKLGIAEKQWGLSPRPKDVKAWEDLTDEQQDWEDFRMATYAAMVDRMDRNIGRLIADLKSNGEIDNTLIVFCSDNGACPFERTRGKQYQPWDSRSYWTYDKGWAHVGNTPFRLYKQNQHEGGISSPCIVHWPNGLKTDPGSISDQPAHLIDLMATLVDVAGAEYPTSYNDRAVEPLQGETLRPIFAGKEREPHEWLYFQFSTNRAIRRGDLKLVTPRAAPWELYDVAKDRTEMHNLIDKNAGLAAELKELWYDIAENVDQLSGKMLKPVRREKRPADQ</sequence>
<dbReference type="InterPro" id="IPR017850">
    <property type="entry name" value="Alkaline_phosphatase_core_sf"/>
</dbReference>
<feature type="domain" description="Sulfatase N-terminal" evidence="6">
    <location>
        <begin position="29"/>
        <end position="392"/>
    </location>
</feature>
<evidence type="ECO:0000256" key="4">
    <source>
        <dbReference type="ARBA" id="ARBA00022837"/>
    </source>
</evidence>
<keyword evidence="8" id="KW-1185">Reference proteome</keyword>